<proteinExistence type="predicted"/>
<keyword evidence="2" id="KW-1185">Reference proteome</keyword>
<organism evidence="1 2">
    <name type="scientific">Spiromyces aspiralis</name>
    <dbReference type="NCBI Taxonomy" id="68401"/>
    <lineage>
        <taxon>Eukaryota</taxon>
        <taxon>Fungi</taxon>
        <taxon>Fungi incertae sedis</taxon>
        <taxon>Zoopagomycota</taxon>
        <taxon>Kickxellomycotina</taxon>
        <taxon>Kickxellomycetes</taxon>
        <taxon>Kickxellales</taxon>
        <taxon>Kickxellaceae</taxon>
        <taxon>Spiromyces</taxon>
    </lineage>
</organism>
<evidence type="ECO:0000313" key="1">
    <source>
        <dbReference type="EMBL" id="KAJ1673555.1"/>
    </source>
</evidence>
<sequence length="413" mass="45145">IDDLLPQRHITLRIRKGHAVDHKARLAALRQYAKESLQGSIDATELKSDSGAFSATPAGTPAAGGSLGARPGMPSRRPSAYGPTSVGSRGRPTGVGSLTIKSRRAAPLTVRAPQVSTPSAALPSPVRKPSTTAQSWQPSTPVAAVAAGGERKIQIVDFDEGASVILDNERAKREKQQKDAEEREARRVQKKQEQAERKHREQEEKREERARKLAEREERKRKRQEELEARRARSSGRGRGRGRARKVAAETPPPPSPSTTLSASSSPEHSEDEKDKGSAVDEPIGLPATKRTRSDATSQQTSEAGSESSQGPYIDYRQFLPKYPDIPEGTDVDQIFRDATSLTVTECCMILDFLSGRTIADAAGPTKDVVLSRLTKVDPTDPRKRLVEQIVFQMNVATGEWRKLKRTAKKIAS</sequence>
<dbReference type="Proteomes" id="UP001145114">
    <property type="component" value="Unassembled WGS sequence"/>
</dbReference>
<protein>
    <submittedName>
        <fullName evidence="1">Uncharacterized protein</fullName>
    </submittedName>
</protein>
<feature type="non-terminal residue" evidence="1">
    <location>
        <position position="1"/>
    </location>
</feature>
<dbReference type="EMBL" id="JAMZIH010006809">
    <property type="protein sequence ID" value="KAJ1673555.1"/>
    <property type="molecule type" value="Genomic_DNA"/>
</dbReference>
<evidence type="ECO:0000313" key="2">
    <source>
        <dbReference type="Proteomes" id="UP001145114"/>
    </source>
</evidence>
<reference evidence="1" key="1">
    <citation type="submission" date="2022-06" db="EMBL/GenBank/DDBJ databases">
        <title>Phylogenomic reconstructions and comparative analyses of Kickxellomycotina fungi.</title>
        <authorList>
            <person name="Reynolds N.K."/>
            <person name="Stajich J.E."/>
            <person name="Barry K."/>
            <person name="Grigoriev I.V."/>
            <person name="Crous P."/>
            <person name="Smith M.E."/>
        </authorList>
    </citation>
    <scope>NUCLEOTIDE SEQUENCE</scope>
    <source>
        <strain evidence="1">RSA 2271</strain>
    </source>
</reference>
<name>A0ACC1HDW0_9FUNG</name>
<comment type="caution">
    <text evidence="1">The sequence shown here is derived from an EMBL/GenBank/DDBJ whole genome shotgun (WGS) entry which is preliminary data.</text>
</comment>
<accession>A0ACC1HDW0</accession>
<gene>
    <name evidence="1" type="ORF">EV182_005006</name>
</gene>